<dbReference type="AlphaFoldDB" id="A0A977KTM8"/>
<sequence length="121" mass="13651">MAKGFGFQANKTLGYALVILPQVNGYVSKTVIDDGVEDEYIDITNVLEIARLWKTKKQAEKAVGQYLGYLLKEYDKGNLPEMKVIIRAISKDKNGTLQEKEVDVLKITVTDVDPRTQMNQK</sequence>
<accession>A0A977KTM8</accession>
<gene>
    <name evidence="1" type="ORF">KA717_28835</name>
</gene>
<dbReference type="Proteomes" id="UP001065613">
    <property type="component" value="Chromosome"/>
</dbReference>
<name>A0A977KTM8_9CYAN</name>
<reference evidence="1" key="1">
    <citation type="submission" date="2021-04" db="EMBL/GenBank/DDBJ databases">
        <title>Genome sequence of Woronichinia naegeliana from Washington state freshwater lake bloom.</title>
        <authorList>
            <person name="Dreher T.W."/>
        </authorList>
    </citation>
    <scope>NUCLEOTIDE SEQUENCE</scope>
    <source>
        <strain evidence="1">WA131</strain>
    </source>
</reference>
<proteinExistence type="predicted"/>
<protein>
    <submittedName>
        <fullName evidence="1">Uncharacterized protein</fullName>
    </submittedName>
</protein>
<evidence type="ECO:0000313" key="1">
    <source>
        <dbReference type="EMBL" id="UXE59718.1"/>
    </source>
</evidence>
<dbReference type="KEGG" id="wna:KA717_28835"/>
<organism evidence="1">
    <name type="scientific">Woronichinia naegeliana WA131</name>
    <dbReference type="NCBI Taxonomy" id="2824559"/>
    <lineage>
        <taxon>Bacteria</taxon>
        <taxon>Bacillati</taxon>
        <taxon>Cyanobacteriota</taxon>
        <taxon>Cyanophyceae</taxon>
        <taxon>Synechococcales</taxon>
        <taxon>Coelosphaeriaceae</taxon>
        <taxon>Woronichinia</taxon>
    </lineage>
</organism>
<dbReference type="EMBL" id="CP073041">
    <property type="protein sequence ID" value="UXE59718.1"/>
    <property type="molecule type" value="Genomic_DNA"/>
</dbReference>